<accession>A0A0C2JZI7</accession>
<evidence type="ECO:0000313" key="1">
    <source>
        <dbReference type="EMBL" id="KII75088.1"/>
    </source>
</evidence>
<dbReference type="AlphaFoldDB" id="A0A0C2JZI7"/>
<comment type="caution">
    <text evidence="1">The sequence shown here is derived from an EMBL/GenBank/DDBJ whole genome shotgun (WGS) entry which is preliminary data.</text>
</comment>
<dbReference type="EMBL" id="JWZT01000044">
    <property type="protein sequence ID" value="KII75088.1"/>
    <property type="molecule type" value="Genomic_DNA"/>
</dbReference>
<reference evidence="1 2" key="1">
    <citation type="journal article" date="2014" name="Genome Biol. Evol.">
        <title>The genome of the myxosporean Thelohanellus kitauei shows adaptations to nutrient acquisition within its fish host.</title>
        <authorList>
            <person name="Yang Y."/>
            <person name="Xiong J."/>
            <person name="Zhou Z."/>
            <person name="Huo F."/>
            <person name="Miao W."/>
            <person name="Ran C."/>
            <person name="Liu Y."/>
            <person name="Zhang J."/>
            <person name="Feng J."/>
            <person name="Wang M."/>
            <person name="Wang M."/>
            <person name="Wang L."/>
            <person name="Yao B."/>
        </authorList>
    </citation>
    <scope>NUCLEOTIDE SEQUENCE [LARGE SCALE GENOMIC DNA]</scope>
    <source>
        <strain evidence="1">Wuqing</strain>
    </source>
</reference>
<organism evidence="1 2">
    <name type="scientific">Thelohanellus kitauei</name>
    <name type="common">Myxosporean</name>
    <dbReference type="NCBI Taxonomy" id="669202"/>
    <lineage>
        <taxon>Eukaryota</taxon>
        <taxon>Metazoa</taxon>
        <taxon>Cnidaria</taxon>
        <taxon>Myxozoa</taxon>
        <taxon>Myxosporea</taxon>
        <taxon>Bivalvulida</taxon>
        <taxon>Platysporina</taxon>
        <taxon>Myxobolidae</taxon>
        <taxon>Thelohanellus</taxon>
    </lineage>
</organism>
<protein>
    <submittedName>
        <fullName evidence="1">Uncharacterized protein</fullName>
    </submittedName>
</protein>
<dbReference type="Proteomes" id="UP000031668">
    <property type="component" value="Unassembled WGS sequence"/>
</dbReference>
<gene>
    <name evidence="1" type="ORF">RF11_05716</name>
</gene>
<proteinExistence type="predicted"/>
<evidence type="ECO:0000313" key="2">
    <source>
        <dbReference type="Proteomes" id="UP000031668"/>
    </source>
</evidence>
<name>A0A0C2JZI7_THEKT</name>
<sequence length="108" mass="11790">MKKIGKFLISFLYNYSDGSSETGPPQTESEYGDITLIDSSLYSSGNQDSSETVPPQSGMGFGDITLIDNSLYSSGNKKPVESEADQENPYEEISILPVILNAFYTDTL</sequence>
<keyword evidence="2" id="KW-1185">Reference proteome</keyword>